<evidence type="ECO:0000313" key="4">
    <source>
        <dbReference type="EMBL" id="KAK9141431.1"/>
    </source>
</evidence>
<dbReference type="Proteomes" id="UP001420932">
    <property type="component" value="Unassembled WGS sequence"/>
</dbReference>
<name>A0AAP0PHX1_9MAGN</name>
<dbReference type="InterPro" id="IPR054696">
    <property type="entry name" value="GTP-eEF1A_C"/>
</dbReference>
<protein>
    <recommendedName>
        <fullName evidence="3">GTP-eEF1A C-terminal domain-containing protein</fullName>
    </recommendedName>
</protein>
<evidence type="ECO:0000256" key="1">
    <source>
        <dbReference type="ARBA" id="ARBA00022741"/>
    </source>
</evidence>
<sequence>MVGPSVSIKCKREGAIHVEWLEMALNAIEIKIAFEWLDLLLLCSESTIIAISVDFYASFIILMEEFFRHFVLVSALCWNWCLGILDSKDSLEGFGFWVLGLGFVVQGSEKPVGVVSEFDAQLQIIAIFTAGYKAIAYSFSLLRSVNNLICIEKFSKFPQLGRFTLRTEGKIVAVGKVTGLLPFGTTGA</sequence>
<organism evidence="4 5">
    <name type="scientific">Stephania yunnanensis</name>
    <dbReference type="NCBI Taxonomy" id="152371"/>
    <lineage>
        <taxon>Eukaryota</taxon>
        <taxon>Viridiplantae</taxon>
        <taxon>Streptophyta</taxon>
        <taxon>Embryophyta</taxon>
        <taxon>Tracheophyta</taxon>
        <taxon>Spermatophyta</taxon>
        <taxon>Magnoliopsida</taxon>
        <taxon>Ranunculales</taxon>
        <taxon>Menispermaceae</taxon>
        <taxon>Menispermoideae</taxon>
        <taxon>Cissampelideae</taxon>
        <taxon>Stephania</taxon>
    </lineage>
</organism>
<feature type="domain" description="GTP-eEF1A C-terminal" evidence="3">
    <location>
        <begin position="145"/>
        <end position="178"/>
    </location>
</feature>
<dbReference type="AlphaFoldDB" id="A0AAP0PHX1"/>
<dbReference type="InterPro" id="IPR009001">
    <property type="entry name" value="Transl_elong_EF1A/Init_IF2_C"/>
</dbReference>
<comment type="caution">
    <text evidence="4">The sequence shown here is derived from an EMBL/GenBank/DDBJ whole genome shotgun (WGS) entry which is preliminary data.</text>
</comment>
<accession>A0AAP0PHX1</accession>
<dbReference type="Gene3D" id="2.40.30.10">
    <property type="entry name" value="Translation factors"/>
    <property type="match status" value="1"/>
</dbReference>
<dbReference type="GO" id="GO:0005525">
    <property type="term" value="F:GTP binding"/>
    <property type="evidence" value="ECO:0007669"/>
    <property type="project" value="UniProtKB-KW"/>
</dbReference>
<dbReference type="Pfam" id="PF22594">
    <property type="entry name" value="GTP-eEF1A_C"/>
    <property type="match status" value="1"/>
</dbReference>
<dbReference type="SUPFAM" id="SSF50465">
    <property type="entry name" value="EF-Tu/eEF-1alpha/eIF2-gamma C-terminal domain"/>
    <property type="match status" value="1"/>
</dbReference>
<evidence type="ECO:0000259" key="3">
    <source>
        <dbReference type="Pfam" id="PF22594"/>
    </source>
</evidence>
<dbReference type="EMBL" id="JBBNAF010000005">
    <property type="protein sequence ID" value="KAK9141431.1"/>
    <property type="molecule type" value="Genomic_DNA"/>
</dbReference>
<evidence type="ECO:0000313" key="5">
    <source>
        <dbReference type="Proteomes" id="UP001420932"/>
    </source>
</evidence>
<keyword evidence="2" id="KW-0342">GTP-binding</keyword>
<keyword evidence="1" id="KW-0547">Nucleotide-binding</keyword>
<gene>
    <name evidence="4" type="ORF">Syun_010831</name>
</gene>
<proteinExistence type="predicted"/>
<evidence type="ECO:0000256" key="2">
    <source>
        <dbReference type="ARBA" id="ARBA00023134"/>
    </source>
</evidence>
<reference evidence="4 5" key="1">
    <citation type="submission" date="2024-01" db="EMBL/GenBank/DDBJ databases">
        <title>Genome assemblies of Stephania.</title>
        <authorList>
            <person name="Yang L."/>
        </authorList>
    </citation>
    <scope>NUCLEOTIDE SEQUENCE [LARGE SCALE GENOMIC DNA]</scope>
    <source>
        <strain evidence="4">YNDBR</strain>
        <tissue evidence="4">Leaf</tissue>
    </source>
</reference>
<keyword evidence="5" id="KW-1185">Reference proteome</keyword>